<dbReference type="AlphaFoldDB" id="A0A0C2MWU3"/>
<reference evidence="2 3" key="1">
    <citation type="journal article" date="2014" name="Genome Biol. Evol.">
        <title>The genome of the myxosporean Thelohanellus kitauei shows adaptations to nutrient acquisition within its fish host.</title>
        <authorList>
            <person name="Yang Y."/>
            <person name="Xiong J."/>
            <person name="Zhou Z."/>
            <person name="Huo F."/>
            <person name="Miao W."/>
            <person name="Ran C."/>
            <person name="Liu Y."/>
            <person name="Zhang J."/>
            <person name="Feng J."/>
            <person name="Wang M."/>
            <person name="Wang M."/>
            <person name="Wang L."/>
            <person name="Yao B."/>
        </authorList>
    </citation>
    <scope>NUCLEOTIDE SEQUENCE [LARGE SCALE GENOMIC DNA]</scope>
    <source>
        <strain evidence="2">Wuqing</strain>
    </source>
</reference>
<name>A0A0C2MWU3_THEKT</name>
<comment type="caution">
    <text evidence="2">The sequence shown here is derived from an EMBL/GenBank/DDBJ whole genome shotgun (WGS) entry which is preliminary data.</text>
</comment>
<accession>A0A0C2MWU3</accession>
<dbReference type="Proteomes" id="UP000031668">
    <property type="component" value="Unassembled WGS sequence"/>
</dbReference>
<sequence length="149" mass="17329">MNVEKHLVFLVLFLLESRALVTETNLDAKEVFRFEKEIPSLQIDNEIHEIGWVWLINPENVLNIKCQLWQNDNVTDIAEYAHKGDKYVTHLYELGEFVGYFDSNKLVLHKLPPSLEGADLHICVTYTVRSFEFESVCAKYAQLKSTRIV</sequence>
<organism evidence="2 3">
    <name type="scientific">Thelohanellus kitauei</name>
    <name type="common">Myxosporean</name>
    <dbReference type="NCBI Taxonomy" id="669202"/>
    <lineage>
        <taxon>Eukaryota</taxon>
        <taxon>Metazoa</taxon>
        <taxon>Cnidaria</taxon>
        <taxon>Myxozoa</taxon>
        <taxon>Myxosporea</taxon>
        <taxon>Bivalvulida</taxon>
        <taxon>Platysporina</taxon>
        <taxon>Myxobolidae</taxon>
        <taxon>Thelohanellus</taxon>
    </lineage>
</organism>
<proteinExistence type="predicted"/>
<dbReference type="EMBL" id="JWZT01003614">
    <property type="protein sequence ID" value="KII66072.1"/>
    <property type="molecule type" value="Genomic_DNA"/>
</dbReference>
<evidence type="ECO:0000256" key="1">
    <source>
        <dbReference type="SAM" id="SignalP"/>
    </source>
</evidence>
<keyword evidence="1" id="KW-0732">Signal</keyword>
<feature type="signal peptide" evidence="1">
    <location>
        <begin position="1"/>
        <end position="19"/>
    </location>
</feature>
<evidence type="ECO:0000313" key="2">
    <source>
        <dbReference type="EMBL" id="KII66072.1"/>
    </source>
</evidence>
<keyword evidence="3" id="KW-1185">Reference proteome</keyword>
<feature type="chain" id="PRO_5002169037" evidence="1">
    <location>
        <begin position="20"/>
        <end position="149"/>
    </location>
</feature>
<protein>
    <submittedName>
        <fullName evidence="2">Uncharacterized protein</fullName>
    </submittedName>
</protein>
<gene>
    <name evidence="2" type="ORF">RF11_08732</name>
</gene>
<evidence type="ECO:0000313" key="3">
    <source>
        <dbReference type="Proteomes" id="UP000031668"/>
    </source>
</evidence>